<evidence type="ECO:0000256" key="4">
    <source>
        <dbReference type="RuleBase" id="RU362121"/>
    </source>
</evidence>
<gene>
    <name evidence="6" type="ORF">TTRE_0000465601</name>
</gene>
<dbReference type="InterPro" id="IPR001199">
    <property type="entry name" value="Cyt_B5-like_heme/steroid-bd"/>
</dbReference>
<keyword evidence="3 4" id="KW-0408">Iron</keyword>
<dbReference type="GO" id="GO:0046872">
    <property type="term" value="F:metal ion binding"/>
    <property type="evidence" value="ECO:0007669"/>
    <property type="project" value="UniProtKB-UniRule"/>
</dbReference>
<dbReference type="InterPro" id="IPR018506">
    <property type="entry name" value="Cyt_B5_heme-BS"/>
</dbReference>
<dbReference type="SMART" id="SM01117">
    <property type="entry name" value="Cyt-b5"/>
    <property type="match status" value="1"/>
</dbReference>
<dbReference type="InterPro" id="IPR036400">
    <property type="entry name" value="Cyt_B5-like_heme/steroid_sf"/>
</dbReference>
<dbReference type="GO" id="GO:0004128">
    <property type="term" value="F:cytochrome-b5 reductase activity, acting on NAD(P)H"/>
    <property type="evidence" value="ECO:0007669"/>
    <property type="project" value="TreeGrafter"/>
</dbReference>
<reference evidence="6" key="1">
    <citation type="submission" date="2014-01" db="EMBL/GenBank/DDBJ databases">
        <authorList>
            <person name="Aslett M."/>
        </authorList>
    </citation>
    <scope>NUCLEOTIDE SEQUENCE</scope>
</reference>
<name>A0A077Z9C2_TRITR</name>
<dbReference type="PROSITE" id="PS00191">
    <property type="entry name" value="CYTOCHROME_B5_1"/>
    <property type="match status" value="1"/>
</dbReference>
<dbReference type="EMBL" id="HG806033">
    <property type="protein sequence ID" value="CDW56379.1"/>
    <property type="molecule type" value="Genomic_DNA"/>
</dbReference>
<keyword evidence="2 4" id="KW-0479">Metal-binding</keyword>
<evidence type="ECO:0000256" key="2">
    <source>
        <dbReference type="ARBA" id="ARBA00022723"/>
    </source>
</evidence>
<reference evidence="6" key="2">
    <citation type="submission" date="2014-03" db="EMBL/GenBank/DDBJ databases">
        <title>The whipworm genome and dual-species transcriptomics of an intimate host-pathogen interaction.</title>
        <authorList>
            <person name="Foth B.J."/>
            <person name="Tsai I.J."/>
            <person name="Reid A.J."/>
            <person name="Bancroft A.J."/>
            <person name="Nichol S."/>
            <person name="Tracey A."/>
            <person name="Holroyd N."/>
            <person name="Cotton J.A."/>
            <person name="Stanley E.J."/>
            <person name="Zarowiecki M."/>
            <person name="Liu J.Z."/>
            <person name="Huckvale T."/>
            <person name="Cooper P.J."/>
            <person name="Grencis R.K."/>
            <person name="Berriman M."/>
        </authorList>
    </citation>
    <scope>NUCLEOTIDE SEQUENCE [LARGE SCALE GENOMIC DNA]</scope>
</reference>
<dbReference type="AlphaFoldDB" id="A0A077Z9C2"/>
<dbReference type="FunFam" id="3.10.120.10:FF:000001">
    <property type="entry name" value="Cytochrome b5 reductase 4"/>
    <property type="match status" value="1"/>
</dbReference>
<protein>
    <submittedName>
        <fullName evidence="6">Cytochrome b5 reductase 4</fullName>
    </submittedName>
</protein>
<dbReference type="OrthoDB" id="432299at2759"/>
<proteinExistence type="inferred from homology"/>
<keyword evidence="7" id="KW-1185">Reference proteome</keyword>
<evidence type="ECO:0000259" key="5">
    <source>
        <dbReference type="PROSITE" id="PS50255"/>
    </source>
</evidence>
<evidence type="ECO:0000313" key="6">
    <source>
        <dbReference type="EMBL" id="CDW56379.1"/>
    </source>
</evidence>
<keyword evidence="1 4" id="KW-0349">Heme</keyword>
<evidence type="ECO:0000256" key="1">
    <source>
        <dbReference type="ARBA" id="ARBA00022617"/>
    </source>
</evidence>
<dbReference type="PANTHER" id="PTHR46237:SF1">
    <property type="entry name" value="CYTOCHROME B5 REDUCTASE 4"/>
    <property type="match status" value="1"/>
</dbReference>
<dbReference type="PANTHER" id="PTHR46237">
    <property type="entry name" value="CYTOCHROME B5 REDUCTASE 4 FAMILY MEMBER"/>
    <property type="match status" value="1"/>
</dbReference>
<dbReference type="SUPFAM" id="SSF55856">
    <property type="entry name" value="Cytochrome b5-like heme/steroid binding domain"/>
    <property type="match status" value="1"/>
</dbReference>
<dbReference type="InterPro" id="IPR051872">
    <property type="entry name" value="Cytochrome_b5/Flavoprotein_Rdt"/>
</dbReference>
<sequence>MEKRIFRRVKLEKDCSLAHWMQYISTLPDQSKNEPIYVTAKVLKEHSSESDLWVLLNGKVYDVTSYLRFHPGGKDSILSVAGRDATSLFNEFHAWVNYEALLGRCCIGQFVGPRP</sequence>
<evidence type="ECO:0000313" key="7">
    <source>
        <dbReference type="Proteomes" id="UP000030665"/>
    </source>
</evidence>
<feature type="domain" description="Cytochrome b5 heme-binding" evidence="5">
    <location>
        <begin position="35"/>
        <end position="111"/>
    </location>
</feature>
<evidence type="ECO:0000256" key="3">
    <source>
        <dbReference type="ARBA" id="ARBA00023004"/>
    </source>
</evidence>
<dbReference type="STRING" id="36087.A0A077Z9C2"/>
<dbReference type="GO" id="GO:0020037">
    <property type="term" value="F:heme binding"/>
    <property type="evidence" value="ECO:0007669"/>
    <property type="project" value="UniProtKB-UniRule"/>
</dbReference>
<dbReference type="PROSITE" id="PS50255">
    <property type="entry name" value="CYTOCHROME_B5_2"/>
    <property type="match status" value="1"/>
</dbReference>
<accession>A0A077Z9C2</accession>
<dbReference type="Pfam" id="PF00173">
    <property type="entry name" value="Cyt-b5"/>
    <property type="match status" value="1"/>
</dbReference>
<dbReference type="Proteomes" id="UP000030665">
    <property type="component" value="Unassembled WGS sequence"/>
</dbReference>
<dbReference type="Gene3D" id="3.10.120.10">
    <property type="entry name" value="Cytochrome b5-like heme/steroid binding domain"/>
    <property type="match status" value="1"/>
</dbReference>
<organism evidence="6 7">
    <name type="scientific">Trichuris trichiura</name>
    <name type="common">Whipworm</name>
    <name type="synonym">Trichocephalus trichiurus</name>
    <dbReference type="NCBI Taxonomy" id="36087"/>
    <lineage>
        <taxon>Eukaryota</taxon>
        <taxon>Metazoa</taxon>
        <taxon>Ecdysozoa</taxon>
        <taxon>Nematoda</taxon>
        <taxon>Enoplea</taxon>
        <taxon>Dorylaimia</taxon>
        <taxon>Trichinellida</taxon>
        <taxon>Trichuridae</taxon>
        <taxon>Trichuris</taxon>
    </lineage>
</organism>
<dbReference type="GO" id="GO:0005737">
    <property type="term" value="C:cytoplasm"/>
    <property type="evidence" value="ECO:0007669"/>
    <property type="project" value="TreeGrafter"/>
</dbReference>
<comment type="similarity">
    <text evidence="4">Belongs to the cytochrome b5 family.</text>
</comment>
<dbReference type="PRINTS" id="PR00363">
    <property type="entry name" value="CYTOCHROMEB5"/>
</dbReference>